<evidence type="ECO:0000259" key="3">
    <source>
        <dbReference type="PROSITE" id="PS50835"/>
    </source>
</evidence>
<dbReference type="WBParaSite" id="nRc.2.0.1.t01233-RA">
    <property type="protein sequence ID" value="nRc.2.0.1.t01233-RA"/>
    <property type="gene ID" value="nRc.2.0.1.g01233"/>
</dbReference>
<dbReference type="OMA" id="VHPMVSI"/>
<feature type="region of interest" description="Disordered" evidence="1">
    <location>
        <begin position="210"/>
        <end position="244"/>
    </location>
</feature>
<evidence type="ECO:0000256" key="2">
    <source>
        <dbReference type="SAM" id="SignalP"/>
    </source>
</evidence>
<dbReference type="PANTHER" id="PTHR45889">
    <property type="entry name" value="IG-LIKE DOMAIN-CONTAINING PROTEIN"/>
    <property type="match status" value="1"/>
</dbReference>
<dbReference type="InterPro" id="IPR007110">
    <property type="entry name" value="Ig-like_dom"/>
</dbReference>
<dbReference type="Pfam" id="PF13927">
    <property type="entry name" value="Ig_3"/>
    <property type="match status" value="1"/>
</dbReference>
<evidence type="ECO:0000313" key="5">
    <source>
        <dbReference type="WBParaSite" id="nRc.2.0.1.t01233-RA"/>
    </source>
</evidence>
<accession>A0A915HHW8</accession>
<dbReference type="SUPFAM" id="SSF48726">
    <property type="entry name" value="Immunoglobulin"/>
    <property type="match status" value="2"/>
</dbReference>
<reference evidence="5" key="1">
    <citation type="submission" date="2022-11" db="UniProtKB">
        <authorList>
            <consortium name="WormBaseParasite"/>
        </authorList>
    </citation>
    <scope>IDENTIFICATION</scope>
</reference>
<feature type="domain" description="Ig-like" evidence="3">
    <location>
        <begin position="131"/>
        <end position="224"/>
    </location>
</feature>
<dbReference type="InterPro" id="IPR013106">
    <property type="entry name" value="Ig_V-set"/>
</dbReference>
<feature type="signal peptide" evidence="2">
    <location>
        <begin position="1"/>
        <end position="17"/>
    </location>
</feature>
<name>A0A915HHW8_ROMCU</name>
<dbReference type="SMART" id="SM00408">
    <property type="entry name" value="IGc2"/>
    <property type="match status" value="2"/>
</dbReference>
<dbReference type="PROSITE" id="PS50835">
    <property type="entry name" value="IG_LIKE"/>
    <property type="match status" value="2"/>
</dbReference>
<evidence type="ECO:0000256" key="1">
    <source>
        <dbReference type="SAM" id="MobiDB-lite"/>
    </source>
</evidence>
<dbReference type="Proteomes" id="UP000887565">
    <property type="component" value="Unplaced"/>
</dbReference>
<dbReference type="InterPro" id="IPR036179">
    <property type="entry name" value="Ig-like_dom_sf"/>
</dbReference>
<organism evidence="4 5">
    <name type="scientific">Romanomermis culicivorax</name>
    <name type="common">Nematode worm</name>
    <dbReference type="NCBI Taxonomy" id="13658"/>
    <lineage>
        <taxon>Eukaryota</taxon>
        <taxon>Metazoa</taxon>
        <taxon>Ecdysozoa</taxon>
        <taxon>Nematoda</taxon>
        <taxon>Enoplea</taxon>
        <taxon>Dorylaimia</taxon>
        <taxon>Mermithida</taxon>
        <taxon>Mermithoidea</taxon>
        <taxon>Mermithidae</taxon>
        <taxon>Romanomermis</taxon>
    </lineage>
</organism>
<proteinExistence type="predicted"/>
<keyword evidence="2" id="KW-0732">Signal</keyword>
<dbReference type="SMART" id="SM00406">
    <property type="entry name" value="IGv"/>
    <property type="match status" value="1"/>
</dbReference>
<protein>
    <submittedName>
        <fullName evidence="5">Ig-like domain-containing protein</fullName>
    </submittedName>
</protein>
<feature type="domain" description="Ig-like" evidence="3">
    <location>
        <begin position="23"/>
        <end position="122"/>
    </location>
</feature>
<dbReference type="Gene3D" id="2.60.40.10">
    <property type="entry name" value="Immunoglobulins"/>
    <property type="match status" value="2"/>
</dbReference>
<dbReference type="Pfam" id="PF07686">
    <property type="entry name" value="V-set"/>
    <property type="match status" value="1"/>
</dbReference>
<dbReference type="SMART" id="SM00409">
    <property type="entry name" value="IG"/>
    <property type="match status" value="2"/>
</dbReference>
<feature type="chain" id="PRO_5037426165" evidence="2">
    <location>
        <begin position="18"/>
        <end position="244"/>
    </location>
</feature>
<dbReference type="AlphaFoldDB" id="A0A915HHW8"/>
<dbReference type="InterPro" id="IPR013783">
    <property type="entry name" value="Ig-like_fold"/>
</dbReference>
<dbReference type="InterPro" id="IPR003598">
    <property type="entry name" value="Ig_sub2"/>
</dbReference>
<evidence type="ECO:0000313" key="4">
    <source>
        <dbReference type="Proteomes" id="UP000887565"/>
    </source>
</evidence>
<keyword evidence="4" id="KW-1185">Reference proteome</keyword>
<dbReference type="InterPro" id="IPR003599">
    <property type="entry name" value="Ig_sub"/>
</dbReference>
<dbReference type="PANTHER" id="PTHR45889:SF8">
    <property type="entry name" value="IG-LIKE DOMAIN-CONTAINING PROTEIN"/>
    <property type="match status" value="1"/>
</dbReference>
<sequence>MLIPTLLFFICYRFCSAQDDSIPSIISQQDLIHSVVEGSNVVLPCKFDKSIGVYSIVWRKSSPEDDDNVLFAERSRITDDERLSYTANDDPADWSIKIQKVRSSDAGTYECTLSSDPTKTLTQKLEIKSPPIVNILPEKSPQILPPGSPLTLTCQAIGNPTPTITWSKSIHKLGKDGALPPTDISRPGQLVFKSVSDVHSGIYECTADNTVGQPAHAKQPAALPSQKSEFPDERIPNWATPNER</sequence>